<feature type="transmembrane region" description="Helical" evidence="7">
    <location>
        <begin position="372"/>
        <end position="397"/>
    </location>
</feature>
<dbReference type="PANTHER" id="PTHR30489">
    <property type="entry name" value="LIPOPROTEIN-RELEASING SYSTEM TRANSMEMBRANE PROTEIN LOLE"/>
    <property type="match status" value="1"/>
</dbReference>
<feature type="transmembrane region" description="Helical" evidence="7">
    <location>
        <begin position="21"/>
        <end position="45"/>
    </location>
</feature>
<gene>
    <name evidence="10" type="ORF">DN068_05760</name>
</gene>
<evidence type="ECO:0000313" key="11">
    <source>
        <dbReference type="Proteomes" id="UP000248745"/>
    </source>
</evidence>
<keyword evidence="6 7" id="KW-0472">Membrane</keyword>
<evidence type="ECO:0000256" key="5">
    <source>
        <dbReference type="ARBA" id="ARBA00022989"/>
    </source>
</evidence>
<evidence type="ECO:0000256" key="4">
    <source>
        <dbReference type="ARBA" id="ARBA00022692"/>
    </source>
</evidence>
<evidence type="ECO:0000256" key="3">
    <source>
        <dbReference type="ARBA" id="ARBA00022475"/>
    </source>
</evidence>
<dbReference type="EMBL" id="QKTW01000009">
    <property type="protein sequence ID" value="PZF73847.1"/>
    <property type="molecule type" value="Genomic_DNA"/>
</dbReference>
<dbReference type="Proteomes" id="UP000248745">
    <property type="component" value="Unassembled WGS sequence"/>
</dbReference>
<dbReference type="InterPro" id="IPR003838">
    <property type="entry name" value="ABC3_permease_C"/>
</dbReference>
<accession>A0A2W2BDA6</accession>
<feature type="domain" description="MacB-like periplasmic core" evidence="9">
    <location>
        <begin position="26"/>
        <end position="244"/>
    </location>
</feature>
<organism evidence="10 11">
    <name type="scientific">Taibaiella soli</name>
    <dbReference type="NCBI Taxonomy" id="1649169"/>
    <lineage>
        <taxon>Bacteria</taxon>
        <taxon>Pseudomonadati</taxon>
        <taxon>Bacteroidota</taxon>
        <taxon>Chitinophagia</taxon>
        <taxon>Chitinophagales</taxon>
        <taxon>Chitinophagaceae</taxon>
        <taxon>Taibaiella</taxon>
    </lineage>
</organism>
<evidence type="ECO:0000256" key="2">
    <source>
        <dbReference type="ARBA" id="ARBA00005236"/>
    </source>
</evidence>
<feature type="domain" description="ABC3 transporter permease C-terminal" evidence="8">
    <location>
        <begin position="277"/>
        <end position="402"/>
    </location>
</feature>
<evidence type="ECO:0000259" key="8">
    <source>
        <dbReference type="Pfam" id="PF02687"/>
    </source>
</evidence>
<feature type="transmembrane region" description="Helical" evidence="7">
    <location>
        <begin position="277"/>
        <end position="300"/>
    </location>
</feature>
<protein>
    <submittedName>
        <fullName evidence="10">ABC transporter permease</fullName>
    </submittedName>
</protein>
<name>A0A2W2BDA6_9BACT</name>
<keyword evidence="3" id="KW-1003">Cell membrane</keyword>
<reference evidence="10 11" key="1">
    <citation type="submission" date="2018-06" db="EMBL/GenBank/DDBJ databases">
        <title>Mucibacter soli gen. nov., sp. nov., a new member of the family Chitinophagaceae producing mucin.</title>
        <authorList>
            <person name="Kim M.-K."/>
            <person name="Park S."/>
            <person name="Kim T.-S."/>
            <person name="Joung Y."/>
            <person name="Han J.-H."/>
            <person name="Kim S.B."/>
        </authorList>
    </citation>
    <scope>NUCLEOTIDE SEQUENCE [LARGE SCALE GENOMIC DNA]</scope>
    <source>
        <strain evidence="10 11">R1-15</strain>
    </source>
</reference>
<feature type="transmembrane region" description="Helical" evidence="7">
    <location>
        <begin position="321"/>
        <end position="344"/>
    </location>
</feature>
<keyword evidence="4 7" id="KW-0812">Transmembrane</keyword>
<evidence type="ECO:0000256" key="6">
    <source>
        <dbReference type="ARBA" id="ARBA00023136"/>
    </source>
</evidence>
<dbReference type="Pfam" id="PF02687">
    <property type="entry name" value="FtsX"/>
    <property type="match status" value="1"/>
</dbReference>
<dbReference type="InterPro" id="IPR025857">
    <property type="entry name" value="MacB_PCD"/>
</dbReference>
<proteinExistence type="inferred from homology"/>
<dbReference type="Pfam" id="PF12704">
    <property type="entry name" value="MacB_PCD"/>
    <property type="match status" value="1"/>
</dbReference>
<evidence type="ECO:0000256" key="1">
    <source>
        <dbReference type="ARBA" id="ARBA00004651"/>
    </source>
</evidence>
<evidence type="ECO:0000313" key="10">
    <source>
        <dbReference type="EMBL" id="PZF73847.1"/>
    </source>
</evidence>
<dbReference type="GO" id="GO:0044874">
    <property type="term" value="P:lipoprotein localization to outer membrane"/>
    <property type="evidence" value="ECO:0007669"/>
    <property type="project" value="TreeGrafter"/>
</dbReference>
<keyword evidence="11" id="KW-1185">Reference proteome</keyword>
<keyword evidence="5 7" id="KW-1133">Transmembrane helix</keyword>
<comment type="caution">
    <text evidence="10">The sequence shown here is derived from an EMBL/GenBank/DDBJ whole genome shotgun (WGS) entry which is preliminary data.</text>
</comment>
<dbReference type="AlphaFoldDB" id="A0A2W2BDA6"/>
<sequence>MNLPFFIARRYLLRQKGAFSSFIIRLAIVATSLSVAVMILAIAFISGFKYTIREKLFSFWGHVHIAPYNTNPSSLLSSTPIQINNGLIQSVKSMKHVDQVLPYAVRPAIVQAHGQMDGIKLKGIPPGYHFSSTVDFKGNKIDYSDTAYAHQLILSQTIANRLELNSGDSALIYFLEPGATFPRIRKLQIAGIFHTGMDEIDQDFAICDLRLLQRINNWSPDEINGYQVDLDNEMLADSLAEDIRIRYVEPPLTTHSIREIFPNIFDWLSLQDVNAQIIILIMAIVAVINLAVALMILIVEHTRMVGLLKALGMSQGMTQRIFLYHASVIAFIGIMTGNIIGLGFCWLQQRYGFLKLSEATYYMSQVPIRIHWWQVVLIDGATLVLCILCMWLPTLYIRRIQPARVLQFK</sequence>
<dbReference type="GO" id="GO:0098797">
    <property type="term" value="C:plasma membrane protein complex"/>
    <property type="evidence" value="ECO:0007669"/>
    <property type="project" value="TreeGrafter"/>
</dbReference>
<evidence type="ECO:0000256" key="7">
    <source>
        <dbReference type="SAM" id="Phobius"/>
    </source>
</evidence>
<dbReference type="PANTHER" id="PTHR30489:SF0">
    <property type="entry name" value="LIPOPROTEIN-RELEASING SYSTEM TRANSMEMBRANE PROTEIN LOLE"/>
    <property type="match status" value="1"/>
</dbReference>
<comment type="similarity">
    <text evidence="2">Belongs to the ABC-4 integral membrane protein family. LolC/E subfamily.</text>
</comment>
<evidence type="ECO:0000259" key="9">
    <source>
        <dbReference type="Pfam" id="PF12704"/>
    </source>
</evidence>
<comment type="subcellular location">
    <subcellularLocation>
        <location evidence="1">Cell membrane</location>
        <topology evidence="1">Multi-pass membrane protein</topology>
    </subcellularLocation>
</comment>
<dbReference type="InterPro" id="IPR051447">
    <property type="entry name" value="Lipoprotein-release_system"/>
</dbReference>